<proteinExistence type="predicted"/>
<sequence length="122" mass="13543">MFSIDNLFESPRLDMISFSVGKNYCVSARCRTATAGSSRHGRRRDPARRREGGGGPLWLAGRAPRSWRGFDFSGRKERQRRIQGGGEVGEEGRGRRKGAARVQQCEDTGLVREERLSSGGSE</sequence>
<feature type="region of interest" description="Disordered" evidence="1">
    <location>
        <begin position="33"/>
        <end position="58"/>
    </location>
</feature>
<evidence type="ECO:0000313" key="2">
    <source>
        <dbReference type="EnsemblPlants" id="TuG1812G0500001018.01.T01.cds251717"/>
    </source>
</evidence>
<dbReference type="EnsemblPlants" id="TuG1812G0500001018.01.T01">
    <property type="protein sequence ID" value="TuG1812G0500001018.01.T01.cds251717"/>
    <property type="gene ID" value="TuG1812G0500001018.01"/>
</dbReference>
<keyword evidence="3" id="KW-1185">Reference proteome</keyword>
<name>A0A8R7QBY3_TRIUA</name>
<reference evidence="2" key="2">
    <citation type="submission" date="2018-03" db="EMBL/GenBank/DDBJ databases">
        <title>The Triticum urartu genome reveals the dynamic nature of wheat genome evolution.</title>
        <authorList>
            <person name="Ling H."/>
            <person name="Ma B."/>
            <person name="Shi X."/>
            <person name="Liu H."/>
            <person name="Dong L."/>
            <person name="Sun H."/>
            <person name="Cao Y."/>
            <person name="Gao Q."/>
            <person name="Zheng S."/>
            <person name="Li Y."/>
            <person name="Yu Y."/>
            <person name="Du H."/>
            <person name="Qi M."/>
            <person name="Li Y."/>
            <person name="Yu H."/>
            <person name="Cui Y."/>
            <person name="Wang N."/>
            <person name="Chen C."/>
            <person name="Wu H."/>
            <person name="Zhao Y."/>
            <person name="Zhang J."/>
            <person name="Li Y."/>
            <person name="Zhou W."/>
            <person name="Zhang B."/>
            <person name="Hu W."/>
            <person name="Eijk M."/>
            <person name="Tang J."/>
            <person name="Witsenboer H."/>
            <person name="Zhao S."/>
            <person name="Li Z."/>
            <person name="Zhang A."/>
            <person name="Wang D."/>
            <person name="Liang C."/>
        </authorList>
    </citation>
    <scope>NUCLEOTIDE SEQUENCE [LARGE SCALE GENOMIC DNA]</scope>
    <source>
        <strain evidence="2">cv. G1812</strain>
    </source>
</reference>
<dbReference type="Gramene" id="TuG1812G0500001018.01.T01">
    <property type="protein sequence ID" value="TuG1812G0500001018.01.T01.cds251717"/>
    <property type="gene ID" value="TuG1812G0500001018.01"/>
</dbReference>
<reference evidence="2" key="3">
    <citation type="submission" date="2022-06" db="UniProtKB">
        <authorList>
            <consortium name="EnsemblPlants"/>
        </authorList>
    </citation>
    <scope>IDENTIFICATION</scope>
</reference>
<evidence type="ECO:0000313" key="3">
    <source>
        <dbReference type="Proteomes" id="UP000015106"/>
    </source>
</evidence>
<reference evidence="3" key="1">
    <citation type="journal article" date="2013" name="Nature">
        <title>Draft genome of the wheat A-genome progenitor Triticum urartu.</title>
        <authorList>
            <person name="Ling H.Q."/>
            <person name="Zhao S."/>
            <person name="Liu D."/>
            <person name="Wang J."/>
            <person name="Sun H."/>
            <person name="Zhang C."/>
            <person name="Fan H."/>
            <person name="Li D."/>
            <person name="Dong L."/>
            <person name="Tao Y."/>
            <person name="Gao C."/>
            <person name="Wu H."/>
            <person name="Li Y."/>
            <person name="Cui Y."/>
            <person name="Guo X."/>
            <person name="Zheng S."/>
            <person name="Wang B."/>
            <person name="Yu K."/>
            <person name="Liang Q."/>
            <person name="Yang W."/>
            <person name="Lou X."/>
            <person name="Chen J."/>
            <person name="Feng M."/>
            <person name="Jian J."/>
            <person name="Zhang X."/>
            <person name="Luo G."/>
            <person name="Jiang Y."/>
            <person name="Liu J."/>
            <person name="Wang Z."/>
            <person name="Sha Y."/>
            <person name="Zhang B."/>
            <person name="Wu H."/>
            <person name="Tang D."/>
            <person name="Shen Q."/>
            <person name="Xue P."/>
            <person name="Zou S."/>
            <person name="Wang X."/>
            <person name="Liu X."/>
            <person name="Wang F."/>
            <person name="Yang Y."/>
            <person name="An X."/>
            <person name="Dong Z."/>
            <person name="Zhang K."/>
            <person name="Zhang X."/>
            <person name="Luo M.C."/>
            <person name="Dvorak J."/>
            <person name="Tong Y."/>
            <person name="Wang J."/>
            <person name="Yang H."/>
            <person name="Li Z."/>
            <person name="Wang D."/>
            <person name="Zhang A."/>
            <person name="Wang J."/>
        </authorList>
    </citation>
    <scope>NUCLEOTIDE SEQUENCE</scope>
    <source>
        <strain evidence="3">cv. G1812</strain>
    </source>
</reference>
<dbReference type="Proteomes" id="UP000015106">
    <property type="component" value="Chromosome 5"/>
</dbReference>
<evidence type="ECO:0000256" key="1">
    <source>
        <dbReference type="SAM" id="MobiDB-lite"/>
    </source>
</evidence>
<dbReference type="AlphaFoldDB" id="A0A8R7QBY3"/>
<accession>A0A8R7QBY3</accession>
<feature type="region of interest" description="Disordered" evidence="1">
    <location>
        <begin position="74"/>
        <end position="122"/>
    </location>
</feature>
<organism evidence="2 3">
    <name type="scientific">Triticum urartu</name>
    <name type="common">Red wild einkorn</name>
    <name type="synonym">Crithodium urartu</name>
    <dbReference type="NCBI Taxonomy" id="4572"/>
    <lineage>
        <taxon>Eukaryota</taxon>
        <taxon>Viridiplantae</taxon>
        <taxon>Streptophyta</taxon>
        <taxon>Embryophyta</taxon>
        <taxon>Tracheophyta</taxon>
        <taxon>Spermatophyta</taxon>
        <taxon>Magnoliopsida</taxon>
        <taxon>Liliopsida</taxon>
        <taxon>Poales</taxon>
        <taxon>Poaceae</taxon>
        <taxon>BOP clade</taxon>
        <taxon>Pooideae</taxon>
        <taxon>Triticodae</taxon>
        <taxon>Triticeae</taxon>
        <taxon>Triticinae</taxon>
        <taxon>Triticum</taxon>
    </lineage>
</organism>
<protein>
    <submittedName>
        <fullName evidence="2">Uncharacterized protein</fullName>
    </submittedName>
</protein>